<comment type="caution">
    <text evidence="2">The sequence shown here is derived from an EMBL/GenBank/DDBJ whole genome shotgun (WGS) entry which is preliminary data.</text>
</comment>
<feature type="transmembrane region" description="Helical" evidence="1">
    <location>
        <begin position="62"/>
        <end position="83"/>
    </location>
</feature>
<keyword evidence="1" id="KW-0812">Transmembrane</keyword>
<evidence type="ECO:0000256" key="1">
    <source>
        <dbReference type="SAM" id="Phobius"/>
    </source>
</evidence>
<dbReference type="OrthoDB" id="1747620at2759"/>
<reference evidence="2" key="1">
    <citation type="submission" date="2019-11" db="EMBL/GenBank/DDBJ databases">
        <authorList>
            <person name="Liu Y."/>
            <person name="Hou J."/>
            <person name="Li T.-Q."/>
            <person name="Guan C.-H."/>
            <person name="Wu X."/>
            <person name="Wu H.-Z."/>
            <person name="Ling F."/>
            <person name="Zhang R."/>
            <person name="Shi X.-G."/>
            <person name="Ren J.-P."/>
            <person name="Chen E.-F."/>
            <person name="Sun J.-M."/>
        </authorList>
    </citation>
    <scope>NUCLEOTIDE SEQUENCE</scope>
    <source>
        <strain evidence="2">Adult_tree_wgs_1</strain>
        <tissue evidence="2">Leaves</tissue>
    </source>
</reference>
<keyword evidence="1" id="KW-1133">Transmembrane helix</keyword>
<keyword evidence="1" id="KW-0472">Membrane</keyword>
<protein>
    <recommendedName>
        <fullName evidence="4">Reverse transcriptase zinc-binding domain-containing protein</fullName>
    </recommendedName>
</protein>
<name>A0A834LJR4_RHOSS</name>
<proteinExistence type="predicted"/>
<dbReference type="Proteomes" id="UP000626092">
    <property type="component" value="Unassembled WGS sequence"/>
</dbReference>
<dbReference type="EMBL" id="WJXA01000007">
    <property type="protein sequence ID" value="KAF7139100.1"/>
    <property type="molecule type" value="Genomic_DNA"/>
</dbReference>
<gene>
    <name evidence="2" type="ORF">RHSIM_Rhsim07G0160200</name>
</gene>
<keyword evidence="3" id="KW-1185">Reference proteome</keyword>
<dbReference type="AlphaFoldDB" id="A0A834LJR4"/>
<sequence length="272" mass="30950">MTTNLSSKVIGPPISLRPDDQVRTEAYFQNFGIPKVDIEGILITMDSTTKSDGKPIGKGDGLLSSFIISFASLGLDMLIFIYFHDFIDWDWFSWRKPLLGVLFPSEVLPNILAIHLPKDRKRDELLWEHTSNGQYTVKSGYFSAYVRSLGALFISGGFDGWRKLRSLKLPPKLTLFFWIVLHRILPVKARRFLENVQDGIEVAVRNVYDAFAQMNLGKVLLHGFWMVADDRDGTLKVYACSLFMVEAIAVLKALEWAWNRGWRSVAVLTDCL</sequence>
<organism evidence="2 3">
    <name type="scientific">Rhododendron simsii</name>
    <name type="common">Sims's rhododendron</name>
    <dbReference type="NCBI Taxonomy" id="118357"/>
    <lineage>
        <taxon>Eukaryota</taxon>
        <taxon>Viridiplantae</taxon>
        <taxon>Streptophyta</taxon>
        <taxon>Embryophyta</taxon>
        <taxon>Tracheophyta</taxon>
        <taxon>Spermatophyta</taxon>
        <taxon>Magnoliopsida</taxon>
        <taxon>eudicotyledons</taxon>
        <taxon>Gunneridae</taxon>
        <taxon>Pentapetalae</taxon>
        <taxon>asterids</taxon>
        <taxon>Ericales</taxon>
        <taxon>Ericaceae</taxon>
        <taxon>Ericoideae</taxon>
        <taxon>Rhodoreae</taxon>
        <taxon>Rhododendron</taxon>
    </lineage>
</organism>
<evidence type="ECO:0008006" key="4">
    <source>
        <dbReference type="Google" id="ProtNLM"/>
    </source>
</evidence>
<evidence type="ECO:0000313" key="3">
    <source>
        <dbReference type="Proteomes" id="UP000626092"/>
    </source>
</evidence>
<accession>A0A834LJR4</accession>
<evidence type="ECO:0000313" key="2">
    <source>
        <dbReference type="EMBL" id="KAF7139100.1"/>
    </source>
</evidence>